<dbReference type="Proteomes" id="UP000030023">
    <property type="component" value="Unassembled WGS sequence"/>
</dbReference>
<accession>A0ABR4XRC3</accession>
<proteinExistence type="predicted"/>
<name>A0ABR4XRC3_9LACO</name>
<evidence type="ECO:0000313" key="1">
    <source>
        <dbReference type="EMBL" id="KGO32037.1"/>
    </source>
</evidence>
<dbReference type="EMBL" id="AXCV01000118">
    <property type="protein sequence ID" value="KGO32037.1"/>
    <property type="molecule type" value="Genomic_DNA"/>
</dbReference>
<gene>
    <name evidence="1" type="ORF">Q757_03445</name>
</gene>
<sequence length="68" mass="7648">MNTKKIALGTLGMILVASLTSFIIPNKDSIAKSNNKTQITFGLRQIQHKLNIGKKWQLILRKKTVTLK</sequence>
<keyword evidence="2" id="KW-1185">Reference proteome</keyword>
<protein>
    <submittedName>
        <fullName evidence="1">Uncharacterized protein</fullName>
    </submittedName>
</protein>
<comment type="caution">
    <text evidence="1">The sequence shown here is derived from an EMBL/GenBank/DDBJ whole genome shotgun (WGS) entry which is preliminary data.</text>
</comment>
<reference evidence="1 2" key="1">
    <citation type="journal article" date="2014" name="Antonie Van Leeuwenhoek">
        <title>Oenococcus alcoholitolerans sp. nov., a lactic acid bacteria isolated from cachaca and ethanol fermentation processes.</title>
        <authorList>
            <person name="Badotti F."/>
            <person name="Moreira A.P."/>
            <person name="Tonon L.A."/>
            <person name="de Lucena B.T."/>
            <person name="Gomes Fde C."/>
            <person name="Kruger R."/>
            <person name="Thompson C.C."/>
            <person name="de Morais M.A.Jr."/>
            <person name="Rosa C.A."/>
            <person name="Thompson F.L."/>
        </authorList>
    </citation>
    <scope>NUCLEOTIDE SEQUENCE [LARGE SCALE GENOMIC DNA]</scope>
    <source>
        <strain evidence="1 2">UFRJ-M7.2.18</strain>
    </source>
</reference>
<organism evidence="1 2">
    <name type="scientific">Oenococcus alcoholitolerans</name>
    <dbReference type="NCBI Taxonomy" id="931074"/>
    <lineage>
        <taxon>Bacteria</taxon>
        <taxon>Bacillati</taxon>
        <taxon>Bacillota</taxon>
        <taxon>Bacilli</taxon>
        <taxon>Lactobacillales</taxon>
        <taxon>Lactobacillaceae</taxon>
        <taxon>Oenococcus</taxon>
    </lineage>
</organism>
<evidence type="ECO:0000313" key="2">
    <source>
        <dbReference type="Proteomes" id="UP000030023"/>
    </source>
</evidence>